<gene>
    <name evidence="1" type="ORF">GMOD_00010365</name>
</gene>
<evidence type="ECO:0000313" key="1">
    <source>
        <dbReference type="EMBL" id="RMZ69684.1"/>
    </source>
</evidence>
<protein>
    <submittedName>
        <fullName evidence="1">Unclassified (Mitochondrion)</fullName>
    </submittedName>
</protein>
<dbReference type="EMBL" id="KE747820">
    <property type="protein sequence ID" value="RMZ69684.1"/>
    <property type="molecule type" value="Genomic_DNA"/>
</dbReference>
<sequence length="50" mass="5764">MAQVMTRGTVKSRFIIQWAIRSQVPSIKYLVCSSSTKRWLVLLVIITLKI</sequence>
<keyword evidence="2" id="KW-1185">Reference proteome</keyword>
<organism evidence="1 2">
    <name type="scientific">Pyrenophora seminiperda CCB06</name>
    <dbReference type="NCBI Taxonomy" id="1302712"/>
    <lineage>
        <taxon>Eukaryota</taxon>
        <taxon>Fungi</taxon>
        <taxon>Dikarya</taxon>
        <taxon>Ascomycota</taxon>
        <taxon>Pezizomycotina</taxon>
        <taxon>Dothideomycetes</taxon>
        <taxon>Pleosporomycetidae</taxon>
        <taxon>Pleosporales</taxon>
        <taxon>Pleosporineae</taxon>
        <taxon>Pleosporaceae</taxon>
        <taxon>Pyrenophora</taxon>
    </lineage>
</organism>
<reference evidence="1 2" key="1">
    <citation type="journal article" date="2014" name="PLoS ONE">
        <title>De novo Genome Assembly of the Fungal Plant Pathogen Pyrenophora semeniperda.</title>
        <authorList>
            <person name="Soliai M.M."/>
            <person name="Meyer S.E."/>
            <person name="Udall J.A."/>
            <person name="Elzinga D.E."/>
            <person name="Hermansen R.A."/>
            <person name="Bodily P.M."/>
            <person name="Hart A.A."/>
            <person name="Coleman C.E."/>
        </authorList>
    </citation>
    <scope>NUCLEOTIDE SEQUENCE [LARGE SCALE GENOMIC DNA]</scope>
    <source>
        <strain evidence="1 2">CCB06</strain>
        <tissue evidence="1">Mycelium</tissue>
    </source>
</reference>
<dbReference type="Proteomes" id="UP000265663">
    <property type="component" value="Unassembled WGS sequence"/>
</dbReference>
<dbReference type="AlphaFoldDB" id="A0A3M7M5I8"/>
<name>A0A3M7M5I8_9PLEO</name>
<evidence type="ECO:0000313" key="2">
    <source>
        <dbReference type="Proteomes" id="UP000265663"/>
    </source>
</evidence>
<dbReference type="OrthoDB" id="5424022at2759"/>
<accession>A0A3M7M5I8</accession>
<proteinExistence type="predicted"/>